<dbReference type="InterPro" id="IPR000626">
    <property type="entry name" value="Ubiquitin-like_dom"/>
</dbReference>
<organism evidence="4 5">
    <name type="scientific">Urochloa decumbens</name>
    <dbReference type="NCBI Taxonomy" id="240449"/>
    <lineage>
        <taxon>Eukaryota</taxon>
        <taxon>Viridiplantae</taxon>
        <taxon>Streptophyta</taxon>
        <taxon>Embryophyta</taxon>
        <taxon>Tracheophyta</taxon>
        <taxon>Spermatophyta</taxon>
        <taxon>Magnoliopsida</taxon>
        <taxon>Liliopsida</taxon>
        <taxon>Poales</taxon>
        <taxon>Poaceae</taxon>
        <taxon>PACMAD clade</taxon>
        <taxon>Panicoideae</taxon>
        <taxon>Panicodae</taxon>
        <taxon>Paniceae</taxon>
        <taxon>Melinidinae</taxon>
        <taxon>Urochloa</taxon>
    </lineage>
</organism>
<dbReference type="InterPro" id="IPR029071">
    <property type="entry name" value="Ubiquitin-like_domsf"/>
</dbReference>
<dbReference type="Proteomes" id="UP001497457">
    <property type="component" value="Chromosome 27b"/>
</dbReference>
<accession>A0ABC9BWU1</accession>
<dbReference type="SMART" id="SM00213">
    <property type="entry name" value="UBQ"/>
    <property type="match status" value="1"/>
</dbReference>
<proteinExistence type="predicted"/>
<keyword evidence="5" id="KW-1185">Reference proteome</keyword>
<protein>
    <recommendedName>
        <fullName evidence="3">Ubiquitin-like domain-containing protein</fullName>
    </recommendedName>
</protein>
<evidence type="ECO:0000259" key="3">
    <source>
        <dbReference type="PROSITE" id="PS50053"/>
    </source>
</evidence>
<dbReference type="AlphaFoldDB" id="A0ABC9BWU1"/>
<dbReference type="Pfam" id="PF00240">
    <property type="entry name" value="ubiquitin"/>
    <property type="match status" value="1"/>
</dbReference>
<name>A0ABC9BWU1_9POAL</name>
<dbReference type="InterPro" id="IPR050158">
    <property type="entry name" value="Ubiquitin_ubiquitin-like"/>
</dbReference>
<feature type="region of interest" description="Disordered" evidence="2">
    <location>
        <begin position="381"/>
        <end position="407"/>
    </location>
</feature>
<dbReference type="Gene3D" id="3.10.20.90">
    <property type="entry name" value="Phosphatidylinositol 3-kinase Catalytic Subunit, Chain A, domain 1"/>
    <property type="match status" value="1"/>
</dbReference>
<feature type="domain" description="Ubiquitin-like" evidence="3">
    <location>
        <begin position="79"/>
        <end position="135"/>
    </location>
</feature>
<sequence>MDAAGSRVHAVAAAMQLPVCGRGIVEYHMLDTVSNIQDVDNAAVATTLPQEKKEPTKHESQIFVGTCNRTIALNVNLANDSVEEVKRLIEEREGIPVSEQHLIFGGKPLRHGTSLKDYALRDESTINVVPRIRGGCRTGDKALVQVLTEPMTCDAPIPGQQPQGATTVPVLTEFGGRILHGVLTCILSVHRAGLAFRGACGMDNLRVHVYKGATDQYPLVVSRVYVHDDGGTSSSLVPLDGESQKADYRALVQVIEVLFQDDNSKKALHVGSIYKLLNDLAADNNKDEDDTAGSVITKGLLVDQPVKRTYLLQAYAEMISSPVAVATMCFNLKRFYDQLDGDHKPIFTDALRDAQQSTRLLCDEVDKQPLFIKVYYENNNNSSSRKKKKRSVDRSVPDNPYEGGRTGTGLLTFARNWFTHVPEERLNGGTENFEGLPQLDYIFTSHFPEFIPQALSHLYTKFDDNHSNLLTRYCSSSLMGQPNQDDVP</sequence>
<evidence type="ECO:0000313" key="5">
    <source>
        <dbReference type="Proteomes" id="UP001497457"/>
    </source>
</evidence>
<dbReference type="PANTHER" id="PTHR10666">
    <property type="entry name" value="UBIQUITIN"/>
    <property type="match status" value="1"/>
</dbReference>
<evidence type="ECO:0000256" key="1">
    <source>
        <dbReference type="ARBA" id="ARBA00022499"/>
    </source>
</evidence>
<dbReference type="EMBL" id="OZ075137">
    <property type="protein sequence ID" value="CAL5008506.1"/>
    <property type="molecule type" value="Genomic_DNA"/>
</dbReference>
<dbReference type="GO" id="GO:0003729">
    <property type="term" value="F:mRNA binding"/>
    <property type="evidence" value="ECO:0007669"/>
    <property type="project" value="UniProtKB-ARBA"/>
</dbReference>
<dbReference type="InterPro" id="IPR019956">
    <property type="entry name" value="Ubiquitin_dom"/>
</dbReference>
<dbReference type="PRINTS" id="PR00348">
    <property type="entry name" value="UBIQUITIN"/>
</dbReference>
<dbReference type="SUPFAM" id="SSF54236">
    <property type="entry name" value="Ubiquitin-like"/>
    <property type="match status" value="1"/>
</dbReference>
<dbReference type="PROSITE" id="PS50053">
    <property type="entry name" value="UBIQUITIN_2"/>
    <property type="match status" value="1"/>
</dbReference>
<gene>
    <name evidence="4" type="ORF">URODEC1_LOCUS69032</name>
</gene>
<keyword evidence="1" id="KW-1017">Isopeptide bond</keyword>
<reference evidence="4" key="1">
    <citation type="submission" date="2024-10" db="EMBL/GenBank/DDBJ databases">
        <authorList>
            <person name="Ryan C."/>
        </authorList>
    </citation>
    <scope>NUCLEOTIDE SEQUENCE [LARGE SCALE GENOMIC DNA]</scope>
</reference>
<evidence type="ECO:0000313" key="4">
    <source>
        <dbReference type="EMBL" id="CAL5008506.1"/>
    </source>
</evidence>
<evidence type="ECO:0000256" key="2">
    <source>
        <dbReference type="SAM" id="MobiDB-lite"/>
    </source>
</evidence>